<feature type="region of interest" description="Disordered" evidence="1">
    <location>
        <begin position="529"/>
        <end position="549"/>
    </location>
</feature>
<organism evidence="2 3">
    <name type="scientific">Papaver atlanticum</name>
    <dbReference type="NCBI Taxonomy" id="357466"/>
    <lineage>
        <taxon>Eukaryota</taxon>
        <taxon>Viridiplantae</taxon>
        <taxon>Streptophyta</taxon>
        <taxon>Embryophyta</taxon>
        <taxon>Tracheophyta</taxon>
        <taxon>Spermatophyta</taxon>
        <taxon>Magnoliopsida</taxon>
        <taxon>Ranunculales</taxon>
        <taxon>Papaveraceae</taxon>
        <taxon>Papaveroideae</taxon>
        <taxon>Papaver</taxon>
    </lineage>
</organism>
<feature type="region of interest" description="Disordered" evidence="1">
    <location>
        <begin position="1237"/>
        <end position="1257"/>
    </location>
</feature>
<feature type="region of interest" description="Disordered" evidence="1">
    <location>
        <begin position="914"/>
        <end position="952"/>
    </location>
</feature>
<feature type="compositionally biased region" description="Basic and acidic residues" evidence="1">
    <location>
        <begin position="565"/>
        <end position="574"/>
    </location>
</feature>
<reference evidence="2" key="1">
    <citation type="submission" date="2022-04" db="EMBL/GenBank/DDBJ databases">
        <title>A functionally conserved STORR gene fusion in Papaver species that diverged 16.8 million years ago.</title>
        <authorList>
            <person name="Catania T."/>
        </authorList>
    </citation>
    <scope>NUCLEOTIDE SEQUENCE</scope>
    <source>
        <strain evidence="2">S-188037</strain>
    </source>
</reference>
<keyword evidence="3" id="KW-1185">Reference proteome</keyword>
<proteinExistence type="predicted"/>
<feature type="compositionally biased region" description="Basic and acidic residues" evidence="1">
    <location>
        <begin position="1097"/>
        <end position="1108"/>
    </location>
</feature>
<feature type="compositionally biased region" description="Basic and acidic residues" evidence="1">
    <location>
        <begin position="1158"/>
        <end position="1168"/>
    </location>
</feature>
<feature type="region of interest" description="Disordered" evidence="1">
    <location>
        <begin position="362"/>
        <end position="414"/>
    </location>
</feature>
<dbReference type="AlphaFoldDB" id="A0AAD4T930"/>
<feature type="region of interest" description="Disordered" evidence="1">
    <location>
        <begin position="563"/>
        <end position="647"/>
    </location>
</feature>
<feature type="region of interest" description="Disordered" evidence="1">
    <location>
        <begin position="813"/>
        <end position="846"/>
    </location>
</feature>
<dbReference type="PANTHER" id="PTHR34536:SF6">
    <property type="entry name" value="DENTIN SIALOPHOSPHOPROTEIN-LIKE PROTEIN"/>
    <property type="match status" value="1"/>
</dbReference>
<dbReference type="EMBL" id="JAJJMB010004170">
    <property type="protein sequence ID" value="KAI3943754.1"/>
    <property type="molecule type" value="Genomic_DNA"/>
</dbReference>
<dbReference type="Proteomes" id="UP001202328">
    <property type="component" value="Unassembled WGS sequence"/>
</dbReference>
<feature type="compositionally biased region" description="Acidic residues" evidence="1">
    <location>
        <begin position="632"/>
        <end position="642"/>
    </location>
</feature>
<feature type="region of interest" description="Disordered" evidence="1">
    <location>
        <begin position="987"/>
        <end position="1069"/>
    </location>
</feature>
<dbReference type="PANTHER" id="PTHR34536">
    <property type="entry name" value="DENTIN SIALOPHOSPHOPROTEIN-LIKE PROTEIN"/>
    <property type="match status" value="1"/>
</dbReference>
<comment type="caution">
    <text evidence="2">The sequence shown here is derived from an EMBL/GenBank/DDBJ whole genome shotgun (WGS) entry which is preliminary data.</text>
</comment>
<feature type="region of interest" description="Disordered" evidence="1">
    <location>
        <begin position="291"/>
        <end position="323"/>
    </location>
</feature>
<feature type="compositionally biased region" description="Basic and acidic residues" evidence="1">
    <location>
        <begin position="297"/>
        <end position="323"/>
    </location>
</feature>
<feature type="region of interest" description="Disordered" evidence="1">
    <location>
        <begin position="1147"/>
        <end position="1172"/>
    </location>
</feature>
<evidence type="ECO:0000256" key="1">
    <source>
        <dbReference type="SAM" id="MobiDB-lite"/>
    </source>
</evidence>
<feature type="compositionally biased region" description="Basic and acidic residues" evidence="1">
    <location>
        <begin position="368"/>
        <end position="387"/>
    </location>
</feature>
<name>A0AAD4T930_9MAGN</name>
<evidence type="ECO:0000313" key="3">
    <source>
        <dbReference type="Proteomes" id="UP001202328"/>
    </source>
</evidence>
<accession>A0AAD4T930</accession>
<sequence length="1280" mass="141209">MVVRKKSDIWEANEGLDLMIRSCTCRGGSASSRALSRNRLAVASCKTCGGKPVDGKKSLSGSMLSSGGLELTTVFNPDLSWKTISKGSRSAARRPRKPFVRSVEGSAKLVPGIGKGIDKGDSKRQLDMPVSESEKLGVTILGRHFSDKIEHIPLKKRRFLFRSPSPPPRVPSPHQQDSVRIIKGQRAVANELGQVVSANGKISEDIHEDFSGISILAAAACIHSIESCPSDNDEGSAPGKLSVLGRSEGLIKSESRLVAEQSGMDDSGNASLAMQETTMLCDTPDKVTKNLTTNTKDVGDGKDTRSPTVECKDDGTERKLESASRDDRLHWDLNVIMDAWENPCEDPVVDSQTNSVQKVIRDPINPEAKQHSVDEPKDVDGLEDSKRKVPGFLESNTDSKDAEQRPFLQGKEFSSEINATQDMVKETKLVCDEEKCHTGHGDCGADAVDEEIFVKSPQSQKCDVPLSDSMISNGASLNADNAYRESDLLVERYPPKMNSNLDNVTNEELRADLLIKCVGVSDASGVTHTPLDCEAAPGDDDSEKSTHTPEVVETQIAIGSLSSDEVCRSYDHPENSSGKLALEDPFEDSDYGSDVSQDNADPVPVVEKEVEHQTGYDSQYEDGELRESTENNWEEDAGEEVEAEHVDYGSDNREMYGFEAAEEAEVGNDFNGDLFKGNANCKSSIEGFSNSSITETGSSSERTTKAVKQQLRGGYGRTVDIEKIKMDAKVDGIQENGSCVGGSLVASSRLSSWGKFQESCQSSAVDYRKGDGMGSKDSITGVVGTFAPGVELPIYNEGLTSCETFPRKDRAYTNRSNNFDDSNPRIDMDGSSKSAVRGGSSVHMLHGRDRGADTWVDSSRGSWVQNRHHSPSYYGPANFVYPGATNAAAAAAAKVESDGFIVAPDGTIIKAGAVGPSPSGRVQRQPVNSSLQVGHRTRTRRVSPSDRDAFGIHMGPEQVGEIIPDRSRTVRYGSRVVQTGPRERYILPDEGIDSSMRRRSISPIQRRGIPHLSQPCTRSRSRSRTRSPNTWPSARGRCSRSPPNIRSYTRMDRIRSPHRRPGFGPDHMMEFVPISRRRGSPPRTRWVEDRRDDMIHAREHNYKQRSSDSGRGSPRRVFRRNHRFDVTDSSVRFRADEYYNRPIHPGRFQEMVGTGRRPRYDGSDDDKRKHGGRYGIVHRTRRYDTDESVKRFQYGVEDDLPVRSSHNKDISGEFHSSRGGTIKEDYVHAIDNRLEEAPSGGVRDDKGHLRYGRDGKYDLNSKSFGVRECEDDVAPKRRRP</sequence>
<protein>
    <submittedName>
        <fullName evidence="2">Uncharacterized protein</fullName>
    </submittedName>
</protein>
<feature type="compositionally biased region" description="Low complexity" evidence="1">
    <location>
        <begin position="689"/>
        <end position="701"/>
    </location>
</feature>
<evidence type="ECO:0000313" key="2">
    <source>
        <dbReference type="EMBL" id="KAI3943754.1"/>
    </source>
</evidence>
<feature type="region of interest" description="Disordered" evidence="1">
    <location>
        <begin position="1097"/>
        <end position="1121"/>
    </location>
</feature>
<feature type="compositionally biased region" description="Polar residues" evidence="1">
    <location>
        <begin position="920"/>
        <end position="932"/>
    </location>
</feature>
<gene>
    <name evidence="2" type="ORF">MKW98_004259</name>
</gene>
<feature type="region of interest" description="Disordered" evidence="1">
    <location>
        <begin position="686"/>
        <end position="705"/>
    </location>
</feature>